<evidence type="ECO:0000256" key="1">
    <source>
        <dbReference type="SAM" id="MobiDB-lite"/>
    </source>
</evidence>
<protein>
    <submittedName>
        <fullName evidence="2">Uncharacterized protein</fullName>
    </submittedName>
</protein>
<feature type="compositionally biased region" description="Polar residues" evidence="1">
    <location>
        <begin position="31"/>
        <end position="41"/>
    </location>
</feature>
<evidence type="ECO:0000313" key="2">
    <source>
        <dbReference type="EMBL" id="KZN10809.1"/>
    </source>
</evidence>
<keyword evidence="4" id="KW-1185">Reference proteome</keyword>
<dbReference type="EMBL" id="LNRQ01000001">
    <property type="protein sequence ID" value="KZN10809.1"/>
    <property type="molecule type" value="Genomic_DNA"/>
</dbReference>
<feature type="region of interest" description="Disordered" evidence="1">
    <location>
        <begin position="129"/>
        <end position="187"/>
    </location>
</feature>
<dbReference type="Gramene" id="KZN10809">
    <property type="protein sequence ID" value="KZN10809"/>
    <property type="gene ID" value="DCAR_003465"/>
</dbReference>
<gene>
    <name evidence="2" type="ORF">DCAR_003465</name>
    <name evidence="3" type="ORF">DCAR_0103675</name>
</gene>
<organism evidence="2">
    <name type="scientific">Daucus carota subsp. sativus</name>
    <name type="common">Carrot</name>
    <dbReference type="NCBI Taxonomy" id="79200"/>
    <lineage>
        <taxon>Eukaryota</taxon>
        <taxon>Viridiplantae</taxon>
        <taxon>Streptophyta</taxon>
        <taxon>Embryophyta</taxon>
        <taxon>Tracheophyta</taxon>
        <taxon>Spermatophyta</taxon>
        <taxon>Magnoliopsida</taxon>
        <taxon>eudicotyledons</taxon>
        <taxon>Gunneridae</taxon>
        <taxon>Pentapetalae</taxon>
        <taxon>asterids</taxon>
        <taxon>campanulids</taxon>
        <taxon>Apiales</taxon>
        <taxon>Apiaceae</taxon>
        <taxon>Apioideae</taxon>
        <taxon>Scandiceae</taxon>
        <taxon>Daucinae</taxon>
        <taxon>Daucus</taxon>
        <taxon>Daucus sect. Daucus</taxon>
    </lineage>
</organism>
<reference evidence="3" key="2">
    <citation type="submission" date="2022-03" db="EMBL/GenBank/DDBJ databases">
        <title>Draft title - Genomic analysis of global carrot germplasm unveils the trajectory of domestication and the origin of high carotenoid orange carrot.</title>
        <authorList>
            <person name="Iorizzo M."/>
            <person name="Ellison S."/>
            <person name="Senalik D."/>
            <person name="Macko-Podgorni A."/>
            <person name="Grzebelus D."/>
            <person name="Bostan H."/>
            <person name="Rolling W."/>
            <person name="Curaba J."/>
            <person name="Simon P."/>
        </authorList>
    </citation>
    <scope>NUCLEOTIDE SEQUENCE</scope>
    <source>
        <tissue evidence="3">Leaf</tissue>
    </source>
</reference>
<dbReference type="PANTHER" id="PTHR33735">
    <property type="entry name" value="EXPRESSED PROTEIN"/>
    <property type="match status" value="1"/>
</dbReference>
<dbReference type="AlphaFoldDB" id="A0A166I6S9"/>
<dbReference type="Proteomes" id="UP000077755">
    <property type="component" value="Chromosome 1"/>
</dbReference>
<feature type="compositionally biased region" description="Basic and acidic residues" evidence="1">
    <location>
        <begin position="14"/>
        <end position="30"/>
    </location>
</feature>
<proteinExistence type="predicted"/>
<feature type="region of interest" description="Disordered" evidence="1">
    <location>
        <begin position="1"/>
        <end position="41"/>
    </location>
</feature>
<dbReference type="EMBL" id="CP093343">
    <property type="protein sequence ID" value="WOG84491.1"/>
    <property type="molecule type" value="Genomic_DNA"/>
</dbReference>
<dbReference type="PANTHER" id="PTHR33735:SF10">
    <property type="entry name" value="EXPRESSED PROTEIN"/>
    <property type="match status" value="1"/>
</dbReference>
<evidence type="ECO:0000313" key="4">
    <source>
        <dbReference type="Proteomes" id="UP000077755"/>
    </source>
</evidence>
<evidence type="ECO:0000313" key="3">
    <source>
        <dbReference type="EMBL" id="WOG84491.1"/>
    </source>
</evidence>
<name>A0A166I6S9_DAUCS</name>
<sequence length="187" mass="20335">MVESTTGVGSKLADMAKKRAKSIEEEKAKQTQELMHQSGSSPIRVLAKAGNSDDNLRAPVPTRRHSSEWRQWVAGIVFSIVIPSCTAKIGTIVTLMKNIGNVVETLETIAEMVECTAFVVGKLADMGKKGAESNEDLPTPAEEKAKQTQELVQQEGEFGNGVGQMIECSSQDDTENRQETGLVKRFP</sequence>
<reference evidence="2" key="1">
    <citation type="journal article" date="2016" name="Nat. Genet.">
        <title>A high-quality carrot genome assembly provides new insights into carotenoid accumulation and asterid genome evolution.</title>
        <authorList>
            <person name="Iorizzo M."/>
            <person name="Ellison S."/>
            <person name="Senalik D."/>
            <person name="Zeng P."/>
            <person name="Satapoomin P."/>
            <person name="Huang J."/>
            <person name="Bowman M."/>
            <person name="Iovene M."/>
            <person name="Sanseverino W."/>
            <person name="Cavagnaro P."/>
            <person name="Yildiz M."/>
            <person name="Macko-Podgorni A."/>
            <person name="Moranska E."/>
            <person name="Grzebelus E."/>
            <person name="Grzebelus D."/>
            <person name="Ashrafi H."/>
            <person name="Zheng Z."/>
            <person name="Cheng S."/>
            <person name="Spooner D."/>
            <person name="Van Deynze A."/>
            <person name="Simon P."/>
        </authorList>
    </citation>
    <scope>NUCLEOTIDE SEQUENCE [LARGE SCALE GENOMIC DNA]</scope>
    <source>
        <tissue evidence="2">Leaf</tissue>
    </source>
</reference>
<accession>A0A166I6S9</accession>